<feature type="compositionally biased region" description="Basic and acidic residues" evidence="4">
    <location>
        <begin position="108"/>
        <end position="130"/>
    </location>
</feature>
<organism evidence="5">
    <name type="scientific">Streptomyces pristinaespiralis</name>
    <dbReference type="NCBI Taxonomy" id="38300"/>
    <lineage>
        <taxon>Bacteria</taxon>
        <taxon>Bacillati</taxon>
        <taxon>Actinomycetota</taxon>
        <taxon>Actinomycetes</taxon>
        <taxon>Kitasatosporales</taxon>
        <taxon>Streptomycetaceae</taxon>
        <taxon>Streptomyces</taxon>
    </lineage>
</organism>
<proteinExistence type="predicted"/>
<dbReference type="AlphaFoldDB" id="A0A0M4DVM0"/>
<reference evidence="5 6" key="1">
    <citation type="submission" date="2015-08" db="EMBL/GenBank/DDBJ databases">
        <title>Genome sequence of the pristinamycin over-producing bacterium Streptomyces pristinaespiralis HCCB10218.</title>
        <authorList>
            <person name="Tian J."/>
            <person name="Yang J."/>
            <person name="Li L."/>
            <person name="Ruan L."/>
            <person name="Wei W."/>
            <person name="Zheng G."/>
            <person name="Wei Z."/>
            <person name="Yang S."/>
            <person name="Ge M."/>
            <person name="Jiang W."/>
            <person name="Lu Y."/>
        </authorList>
    </citation>
    <scope>NUCLEOTIDE SEQUENCE [LARGE SCALE GENOMIC DNA]</scope>
    <source>
        <strain evidence="5 6">HCCB 10218</strain>
    </source>
</reference>
<dbReference type="RefSeq" id="WP_005318433.1">
    <property type="nucleotide sequence ID" value="NZ_CP011340.1"/>
</dbReference>
<dbReference type="PATRIC" id="fig|38300.4.peg.5524"/>
<dbReference type="KEGG" id="spri:SPRI_5269"/>
<evidence type="ECO:0000313" key="5">
    <source>
        <dbReference type="EMBL" id="ALC23575.1"/>
    </source>
</evidence>
<dbReference type="GO" id="GO:0003700">
    <property type="term" value="F:DNA-binding transcription factor activity"/>
    <property type="evidence" value="ECO:0007669"/>
    <property type="project" value="InterPro"/>
</dbReference>
<dbReference type="Pfam" id="PF12840">
    <property type="entry name" value="HTH_20"/>
    <property type="match status" value="1"/>
</dbReference>
<dbReference type="Proteomes" id="UP000060513">
    <property type="component" value="Chromosome"/>
</dbReference>
<sequence length="130" mass="14344">MSENPAPEQGPELTGDALLKVLTALGNPHRMRIVAALYDGRDYVSRLARELAIGRPLLHMHLQRLEAAGLVRGELELSEGGKAMKFFELTPFCWALTPEVVARAARTLTDEGKDDKGKDTEKDTMKETAK</sequence>
<evidence type="ECO:0000256" key="3">
    <source>
        <dbReference type="ARBA" id="ARBA00023163"/>
    </source>
</evidence>
<dbReference type="SMART" id="SM00418">
    <property type="entry name" value="HTH_ARSR"/>
    <property type="match status" value="1"/>
</dbReference>
<dbReference type="GeneID" id="97233679"/>
<gene>
    <name evidence="5" type="ORF">SPRI_5269</name>
</gene>
<evidence type="ECO:0000256" key="1">
    <source>
        <dbReference type="ARBA" id="ARBA00023015"/>
    </source>
</evidence>
<keyword evidence="1" id="KW-0805">Transcription regulation</keyword>
<dbReference type="GO" id="GO:0003677">
    <property type="term" value="F:DNA binding"/>
    <property type="evidence" value="ECO:0007669"/>
    <property type="project" value="UniProtKB-KW"/>
</dbReference>
<evidence type="ECO:0000256" key="2">
    <source>
        <dbReference type="ARBA" id="ARBA00023125"/>
    </source>
</evidence>
<dbReference type="EMBL" id="CP011340">
    <property type="protein sequence ID" value="ALC23575.1"/>
    <property type="molecule type" value="Genomic_DNA"/>
</dbReference>
<dbReference type="InterPro" id="IPR036390">
    <property type="entry name" value="WH_DNA-bd_sf"/>
</dbReference>
<dbReference type="OrthoDB" id="3399802at2"/>
<dbReference type="OMA" id="EWYVYEL"/>
<dbReference type="InterPro" id="IPR051081">
    <property type="entry name" value="HTH_MetalResp_TranReg"/>
</dbReference>
<evidence type="ECO:0000313" key="6">
    <source>
        <dbReference type="Proteomes" id="UP000060513"/>
    </source>
</evidence>
<name>A0A0M4DVM0_STRPR</name>
<dbReference type="InterPro" id="IPR036388">
    <property type="entry name" value="WH-like_DNA-bd_sf"/>
</dbReference>
<dbReference type="InterPro" id="IPR001845">
    <property type="entry name" value="HTH_ArsR_DNA-bd_dom"/>
</dbReference>
<feature type="region of interest" description="Disordered" evidence="4">
    <location>
        <begin position="106"/>
        <end position="130"/>
    </location>
</feature>
<accession>A0A0M4DVM0</accession>
<keyword evidence="3" id="KW-0804">Transcription</keyword>
<keyword evidence="2" id="KW-0238">DNA-binding</keyword>
<dbReference type="PANTHER" id="PTHR33154">
    <property type="entry name" value="TRANSCRIPTIONAL REGULATOR, ARSR FAMILY"/>
    <property type="match status" value="1"/>
</dbReference>
<dbReference type="InterPro" id="IPR011991">
    <property type="entry name" value="ArsR-like_HTH"/>
</dbReference>
<evidence type="ECO:0000256" key="4">
    <source>
        <dbReference type="SAM" id="MobiDB-lite"/>
    </source>
</evidence>
<dbReference type="PANTHER" id="PTHR33154:SF33">
    <property type="entry name" value="TRANSCRIPTIONAL REPRESSOR SDPR"/>
    <property type="match status" value="1"/>
</dbReference>
<protein>
    <submittedName>
        <fullName evidence="5">Transcriptional regulator</fullName>
    </submittedName>
</protein>
<dbReference type="SUPFAM" id="SSF46785">
    <property type="entry name" value="Winged helix' DNA-binding domain"/>
    <property type="match status" value="1"/>
</dbReference>
<dbReference type="STRING" id="38300.SPRI_5269"/>
<dbReference type="CDD" id="cd00090">
    <property type="entry name" value="HTH_ARSR"/>
    <property type="match status" value="1"/>
</dbReference>
<dbReference type="Gene3D" id="1.10.10.10">
    <property type="entry name" value="Winged helix-like DNA-binding domain superfamily/Winged helix DNA-binding domain"/>
    <property type="match status" value="1"/>
</dbReference>